<protein>
    <submittedName>
        <fullName evidence="2">HAT dimerization</fullName>
    </submittedName>
</protein>
<dbReference type="Proteomes" id="UP000245207">
    <property type="component" value="Unassembled WGS sequence"/>
</dbReference>
<keyword evidence="3" id="KW-1185">Reference proteome</keyword>
<dbReference type="OrthoDB" id="5964980at2759"/>
<proteinExistence type="predicted"/>
<dbReference type="AlphaFoldDB" id="A0A2U1L7T3"/>
<reference evidence="2 3" key="1">
    <citation type="journal article" date="2018" name="Mol. Plant">
        <title>The genome of Artemisia annua provides insight into the evolution of Asteraceae family and artemisinin biosynthesis.</title>
        <authorList>
            <person name="Shen Q."/>
            <person name="Zhang L."/>
            <person name="Liao Z."/>
            <person name="Wang S."/>
            <person name="Yan T."/>
            <person name="Shi P."/>
            <person name="Liu M."/>
            <person name="Fu X."/>
            <person name="Pan Q."/>
            <person name="Wang Y."/>
            <person name="Lv Z."/>
            <person name="Lu X."/>
            <person name="Zhang F."/>
            <person name="Jiang W."/>
            <person name="Ma Y."/>
            <person name="Chen M."/>
            <person name="Hao X."/>
            <person name="Li L."/>
            <person name="Tang Y."/>
            <person name="Lv G."/>
            <person name="Zhou Y."/>
            <person name="Sun X."/>
            <person name="Brodelius P.E."/>
            <person name="Rose J.K.C."/>
            <person name="Tang K."/>
        </authorList>
    </citation>
    <scope>NUCLEOTIDE SEQUENCE [LARGE SCALE GENOMIC DNA]</scope>
    <source>
        <strain evidence="3">cv. Huhao1</strain>
        <tissue evidence="2">Leaf</tissue>
    </source>
</reference>
<dbReference type="STRING" id="35608.A0A2U1L7T3"/>
<name>A0A2U1L7T3_ARTAN</name>
<feature type="compositionally biased region" description="Polar residues" evidence="1">
    <location>
        <begin position="19"/>
        <end position="28"/>
    </location>
</feature>
<gene>
    <name evidence="2" type="ORF">CTI12_AA521470</name>
</gene>
<dbReference type="EMBL" id="PKPP01010959">
    <property type="protein sequence ID" value="PWA45068.1"/>
    <property type="molecule type" value="Genomic_DNA"/>
</dbReference>
<feature type="compositionally biased region" description="Polar residues" evidence="1">
    <location>
        <begin position="44"/>
        <end position="58"/>
    </location>
</feature>
<sequence>MCENRKDEDSDDDALELSPTKSQLTENSDVADGCNDQLSERESSLSSNKAGTNSTGRARSQRERKRKVHFDEVSCPLYTSRKVRRFKVMRSLGLAAPVGSPFNSSSMHF</sequence>
<organism evidence="2 3">
    <name type="scientific">Artemisia annua</name>
    <name type="common">Sweet wormwood</name>
    <dbReference type="NCBI Taxonomy" id="35608"/>
    <lineage>
        <taxon>Eukaryota</taxon>
        <taxon>Viridiplantae</taxon>
        <taxon>Streptophyta</taxon>
        <taxon>Embryophyta</taxon>
        <taxon>Tracheophyta</taxon>
        <taxon>Spermatophyta</taxon>
        <taxon>Magnoliopsida</taxon>
        <taxon>eudicotyledons</taxon>
        <taxon>Gunneridae</taxon>
        <taxon>Pentapetalae</taxon>
        <taxon>asterids</taxon>
        <taxon>campanulids</taxon>
        <taxon>Asterales</taxon>
        <taxon>Asteraceae</taxon>
        <taxon>Asteroideae</taxon>
        <taxon>Anthemideae</taxon>
        <taxon>Artemisiinae</taxon>
        <taxon>Artemisia</taxon>
    </lineage>
</organism>
<feature type="region of interest" description="Disordered" evidence="1">
    <location>
        <begin position="1"/>
        <end position="67"/>
    </location>
</feature>
<evidence type="ECO:0000256" key="1">
    <source>
        <dbReference type="SAM" id="MobiDB-lite"/>
    </source>
</evidence>
<accession>A0A2U1L7T3</accession>
<comment type="caution">
    <text evidence="2">The sequence shown here is derived from an EMBL/GenBank/DDBJ whole genome shotgun (WGS) entry which is preliminary data.</text>
</comment>
<evidence type="ECO:0000313" key="3">
    <source>
        <dbReference type="Proteomes" id="UP000245207"/>
    </source>
</evidence>
<evidence type="ECO:0000313" key="2">
    <source>
        <dbReference type="EMBL" id="PWA45068.1"/>
    </source>
</evidence>